<accession>A0ABV9NVL3</accession>
<dbReference type="PANTHER" id="PTHR40056:SF1">
    <property type="entry name" value="DUF1836 DOMAIN-CONTAINING PROTEIN"/>
    <property type="match status" value="1"/>
</dbReference>
<gene>
    <name evidence="1" type="ORF">ACFO4L_05865</name>
</gene>
<comment type="caution">
    <text evidence="1">The sequence shown here is derived from an EMBL/GenBank/DDBJ whole genome shotgun (WGS) entry which is preliminary data.</text>
</comment>
<organism evidence="1 2">
    <name type="scientific">Bacillus daqingensis</name>
    <dbReference type="NCBI Taxonomy" id="872396"/>
    <lineage>
        <taxon>Bacteria</taxon>
        <taxon>Bacillati</taxon>
        <taxon>Bacillota</taxon>
        <taxon>Bacilli</taxon>
        <taxon>Bacillales</taxon>
        <taxon>Bacillaceae</taxon>
        <taxon>Bacillus</taxon>
    </lineage>
</organism>
<dbReference type="InterPro" id="IPR014975">
    <property type="entry name" value="DUF1836"/>
</dbReference>
<sequence length="181" mass="20885">MSLGKQVEAMMLDRHVHVEQLPDLDLYMDQVIQLFELAYQDLKRDEKEKIMTKTMINNYAKGHLLLPAKNKRYTKEHVMMISMIYEMKGALSLKDIKKVLDTAGVTAQEPKNGSAASLYRSYLNCADEKTELVRSEMIKQAADMEKKEADPYVQQVLLILSFIHQSNLYRRAAEKMIDSLP</sequence>
<reference evidence="2" key="1">
    <citation type="journal article" date="2019" name="Int. J. Syst. Evol. Microbiol.">
        <title>The Global Catalogue of Microorganisms (GCM) 10K type strain sequencing project: providing services to taxonomists for standard genome sequencing and annotation.</title>
        <authorList>
            <consortium name="The Broad Institute Genomics Platform"/>
            <consortium name="The Broad Institute Genome Sequencing Center for Infectious Disease"/>
            <person name="Wu L."/>
            <person name="Ma J."/>
        </authorList>
    </citation>
    <scope>NUCLEOTIDE SEQUENCE [LARGE SCALE GENOMIC DNA]</scope>
    <source>
        <strain evidence="2">JCM 12165</strain>
    </source>
</reference>
<dbReference type="EMBL" id="JBHSGK010000004">
    <property type="protein sequence ID" value="MFC4736110.1"/>
    <property type="molecule type" value="Genomic_DNA"/>
</dbReference>
<dbReference type="PANTHER" id="PTHR40056">
    <property type="entry name" value="HYPOTHETICAL CYTOSOLIC PROTEIN"/>
    <property type="match status" value="1"/>
</dbReference>
<protein>
    <submittedName>
        <fullName evidence="1">DUF1836 domain-containing protein</fullName>
    </submittedName>
</protein>
<keyword evidence="2" id="KW-1185">Reference proteome</keyword>
<evidence type="ECO:0000313" key="2">
    <source>
        <dbReference type="Proteomes" id="UP001595896"/>
    </source>
</evidence>
<dbReference type="Pfam" id="PF08876">
    <property type="entry name" value="DUF1836"/>
    <property type="match status" value="1"/>
</dbReference>
<name>A0ABV9NVL3_9BACI</name>
<dbReference type="Proteomes" id="UP001595896">
    <property type="component" value="Unassembled WGS sequence"/>
</dbReference>
<evidence type="ECO:0000313" key="1">
    <source>
        <dbReference type="EMBL" id="MFC4736110.1"/>
    </source>
</evidence>
<proteinExistence type="predicted"/>
<dbReference type="RefSeq" id="WP_377908767.1">
    <property type="nucleotide sequence ID" value="NZ_JBHSGK010000004.1"/>
</dbReference>